<feature type="domain" description="Ubiquitin-like protease family profile" evidence="5">
    <location>
        <begin position="633"/>
        <end position="809"/>
    </location>
</feature>
<dbReference type="GO" id="GO:0006508">
    <property type="term" value="P:proteolysis"/>
    <property type="evidence" value="ECO:0007669"/>
    <property type="project" value="UniProtKB-KW"/>
</dbReference>
<organism evidence="6 7">
    <name type="scientific">Hordeum vulgare subsp. vulgare</name>
    <name type="common">Domesticated barley</name>
    <dbReference type="NCBI Taxonomy" id="112509"/>
    <lineage>
        <taxon>Eukaryota</taxon>
        <taxon>Viridiplantae</taxon>
        <taxon>Streptophyta</taxon>
        <taxon>Embryophyta</taxon>
        <taxon>Tracheophyta</taxon>
        <taxon>Spermatophyta</taxon>
        <taxon>Magnoliopsida</taxon>
        <taxon>Liliopsida</taxon>
        <taxon>Poales</taxon>
        <taxon>Poaceae</taxon>
        <taxon>BOP clade</taxon>
        <taxon>Pooideae</taxon>
        <taxon>Triticodae</taxon>
        <taxon>Triticeae</taxon>
        <taxon>Hordeinae</taxon>
        <taxon>Hordeum</taxon>
    </lineage>
</organism>
<evidence type="ECO:0000256" key="1">
    <source>
        <dbReference type="ARBA" id="ARBA00005234"/>
    </source>
</evidence>
<dbReference type="AlphaFoldDB" id="A0A8I7BBN5"/>
<evidence type="ECO:0000259" key="5">
    <source>
        <dbReference type="PROSITE" id="PS50600"/>
    </source>
</evidence>
<dbReference type="PROSITE" id="PS50600">
    <property type="entry name" value="ULP_PROTEASE"/>
    <property type="match status" value="1"/>
</dbReference>
<dbReference type="InterPro" id="IPR038765">
    <property type="entry name" value="Papain-like_cys_pep_sf"/>
</dbReference>
<feature type="compositionally biased region" description="Polar residues" evidence="4">
    <location>
        <begin position="577"/>
        <end position="587"/>
    </location>
</feature>
<dbReference type="GO" id="GO:0008234">
    <property type="term" value="F:cysteine-type peptidase activity"/>
    <property type="evidence" value="ECO:0007669"/>
    <property type="project" value="InterPro"/>
</dbReference>
<proteinExistence type="inferred from homology"/>
<dbReference type="Gramene" id="HORVU.MOREX.r2.4HG0285320.1">
    <property type="protein sequence ID" value="HORVU.MOREX.r2.4HG0285320.1"/>
    <property type="gene ID" value="HORVU.MOREX.r2.4HG0285320"/>
</dbReference>
<comment type="similarity">
    <text evidence="1">Belongs to the peptidase C48 family.</text>
</comment>
<sequence length="853" mass="96258">MDDDECPAADGSFSTRFSASRLRQIADCQPTSKKDVICLCSFGSLLNINSFSVPADLLDWVVMKINPDKSLFSHRQKSILYTKDMVRKNFNVPSGSRAVELLRRNEPHVLREPYRVGSRAPTRRTIEVLEVANVLDVVTIKRAWVLLCIALVLSPGTGNMVPLEYLAILVDMDSINEFAWDEHFLVVALNKVKKYQKKRNEGKTAFWIGGCLPMFAIIYMDFVEVPRLLASEHRIDYSLPRSCFVCNDDFKLIQEIDRNKLSLDKIDFGKRNLRRLAETSCVRLDGCGETRHQNNKFVRTDAHIPDIPSNSTFDGCDFGGDVCGSLDEWLHPLPSSEEMEIPSHMIPVYEKHKKLHATEVKKVLKSFGQVLEAMFCKRLASILVEANATATRNNDHMPKDVTFHAPDGNAPDVDHTRAPIHTSPEAHKSPTPQEVDADKEVACCSNTNQNEAQRDIGLEKMQSCGFPGMEDVQQGPILGEREKSVGTEVGADVLKDPYVADEGQNVILSHGTMAALQGLALEFDDGPSMSLFKEGTEDFEWLNMDDDTTRKYKEANKGMETPIHVSAGPTYDKTPKHATQGNNTKLPGQNDGDGPCFDTEPKLPSPCASATRYKIPKTKHGKPIPDFIEIEGFHTSLENFHSSLKPRAEIDSDIMTLYLKTFNLEQMYNRKKPKKFEFSVFMGSQLAVDPGLFNPRSCEREFRRACENNQITKSDILFIVVVQNRHWGVVVANLMHKQFNVFDSIKNSEDVTLLTNATNNVITNIKKVANCESAFKFDLNCFEIITLDYPTQEIHYNCGFYAILYLENYNGVVMMHFDETYIPNLRKRIAANLLKHPSNNLDPAEQLRKLLEV</sequence>
<feature type="region of interest" description="Disordered" evidence="4">
    <location>
        <begin position="562"/>
        <end position="591"/>
    </location>
</feature>
<dbReference type="Pfam" id="PF02902">
    <property type="entry name" value="Peptidase_C48"/>
    <property type="match status" value="1"/>
</dbReference>
<evidence type="ECO:0000256" key="2">
    <source>
        <dbReference type="ARBA" id="ARBA00022670"/>
    </source>
</evidence>
<dbReference type="Gene3D" id="3.40.395.10">
    <property type="entry name" value="Adenoviral Proteinase, Chain A"/>
    <property type="match status" value="1"/>
</dbReference>
<keyword evidence="2" id="KW-0645">Protease</keyword>
<dbReference type="PANTHER" id="PTHR34835">
    <property type="entry name" value="OS07G0283600 PROTEIN-RELATED"/>
    <property type="match status" value="1"/>
</dbReference>
<keyword evidence="3" id="KW-0378">Hydrolase</keyword>
<evidence type="ECO:0000256" key="3">
    <source>
        <dbReference type="ARBA" id="ARBA00022801"/>
    </source>
</evidence>
<reference evidence="6" key="3">
    <citation type="submission" date="2022-01" db="UniProtKB">
        <authorList>
            <consortium name="EnsemblPlants"/>
        </authorList>
    </citation>
    <scope>IDENTIFICATION</scope>
    <source>
        <strain evidence="6">subsp. vulgare</strain>
    </source>
</reference>
<evidence type="ECO:0000313" key="6">
    <source>
        <dbReference type="EnsemblPlants" id="HORVU.MOREX.r3.4HG0341880.1"/>
    </source>
</evidence>
<reference evidence="6" key="2">
    <citation type="submission" date="2020-10" db="EMBL/GenBank/DDBJ databases">
        <authorList>
            <person name="Scholz U."/>
            <person name="Mascher M."/>
            <person name="Fiebig A."/>
        </authorList>
    </citation>
    <scope>NUCLEOTIDE SEQUENCE [LARGE SCALE GENOMIC DNA]</scope>
    <source>
        <strain evidence="6">cv. Morex</strain>
    </source>
</reference>
<keyword evidence="7" id="KW-1185">Reference proteome</keyword>
<evidence type="ECO:0000256" key="4">
    <source>
        <dbReference type="SAM" id="MobiDB-lite"/>
    </source>
</evidence>
<accession>A0A8I7BBN5</accession>
<dbReference type="Gramene" id="HORVU.MOREX.r3.4HG0341880.1">
    <property type="protein sequence ID" value="HORVU.MOREX.r3.4HG0341880.1"/>
    <property type="gene ID" value="HORVU.MOREX.r3.4HG0341880"/>
</dbReference>
<dbReference type="InterPro" id="IPR003653">
    <property type="entry name" value="Peptidase_C48_C"/>
</dbReference>
<name>A0A8I7BBN5_HORVV</name>
<dbReference type="EnsemblPlants" id="HORVU.MOREX.r3.4HG0341880.1">
    <property type="protein sequence ID" value="HORVU.MOREX.r3.4HG0341880.1"/>
    <property type="gene ID" value="HORVU.MOREX.r3.4HG0341880"/>
</dbReference>
<protein>
    <recommendedName>
        <fullName evidence="5">Ubiquitin-like protease family profile domain-containing protein</fullName>
    </recommendedName>
</protein>
<dbReference type="Proteomes" id="UP000011116">
    <property type="component" value="Chromosome 4H"/>
</dbReference>
<reference evidence="7" key="1">
    <citation type="journal article" date="2012" name="Nature">
        <title>A physical, genetic and functional sequence assembly of the barley genome.</title>
        <authorList>
            <consortium name="The International Barley Genome Sequencing Consortium"/>
            <person name="Mayer K.F."/>
            <person name="Waugh R."/>
            <person name="Brown J.W."/>
            <person name="Schulman A."/>
            <person name="Langridge P."/>
            <person name="Platzer M."/>
            <person name="Fincher G.B."/>
            <person name="Muehlbauer G.J."/>
            <person name="Sato K."/>
            <person name="Close T.J."/>
            <person name="Wise R.P."/>
            <person name="Stein N."/>
        </authorList>
    </citation>
    <scope>NUCLEOTIDE SEQUENCE [LARGE SCALE GENOMIC DNA]</scope>
    <source>
        <strain evidence="7">cv. Morex</strain>
    </source>
</reference>
<dbReference type="SUPFAM" id="SSF54001">
    <property type="entry name" value="Cysteine proteinases"/>
    <property type="match status" value="1"/>
</dbReference>
<evidence type="ECO:0000313" key="7">
    <source>
        <dbReference type="Proteomes" id="UP000011116"/>
    </source>
</evidence>
<dbReference type="SMR" id="A0A8I7BBN5"/>
<dbReference type="PANTHER" id="PTHR34835:SF77">
    <property type="entry name" value="OS08G0365200 PROTEIN"/>
    <property type="match status" value="1"/>
</dbReference>